<accession>A0A392WBS1</accession>
<sequence>VDGGWRGMAVASSAVGVGGGNVRGVHMST</sequence>
<keyword evidence="2" id="KW-1185">Reference proteome</keyword>
<proteinExistence type="predicted"/>
<protein>
    <submittedName>
        <fullName evidence="1">Uncharacterized protein</fullName>
    </submittedName>
</protein>
<evidence type="ECO:0000313" key="2">
    <source>
        <dbReference type="Proteomes" id="UP000265520"/>
    </source>
</evidence>
<organism evidence="1 2">
    <name type="scientific">Trifolium medium</name>
    <dbReference type="NCBI Taxonomy" id="97028"/>
    <lineage>
        <taxon>Eukaryota</taxon>
        <taxon>Viridiplantae</taxon>
        <taxon>Streptophyta</taxon>
        <taxon>Embryophyta</taxon>
        <taxon>Tracheophyta</taxon>
        <taxon>Spermatophyta</taxon>
        <taxon>Magnoliopsida</taxon>
        <taxon>eudicotyledons</taxon>
        <taxon>Gunneridae</taxon>
        <taxon>Pentapetalae</taxon>
        <taxon>rosids</taxon>
        <taxon>fabids</taxon>
        <taxon>Fabales</taxon>
        <taxon>Fabaceae</taxon>
        <taxon>Papilionoideae</taxon>
        <taxon>50 kb inversion clade</taxon>
        <taxon>NPAAA clade</taxon>
        <taxon>Hologalegina</taxon>
        <taxon>IRL clade</taxon>
        <taxon>Trifolieae</taxon>
        <taxon>Trifolium</taxon>
    </lineage>
</organism>
<name>A0A392WBS1_9FABA</name>
<dbReference type="EMBL" id="LXQA011407859">
    <property type="protein sequence ID" value="MCI96190.1"/>
    <property type="molecule type" value="Genomic_DNA"/>
</dbReference>
<dbReference type="Proteomes" id="UP000265520">
    <property type="component" value="Unassembled WGS sequence"/>
</dbReference>
<reference evidence="1 2" key="1">
    <citation type="journal article" date="2018" name="Front. Plant Sci.">
        <title>Red Clover (Trifolium pratense) and Zigzag Clover (T. medium) - A Picture of Genomic Similarities and Differences.</title>
        <authorList>
            <person name="Dluhosova J."/>
            <person name="Istvanek J."/>
            <person name="Nedelnik J."/>
            <person name="Repkova J."/>
        </authorList>
    </citation>
    <scope>NUCLEOTIDE SEQUENCE [LARGE SCALE GENOMIC DNA]</scope>
    <source>
        <strain evidence="2">cv. 10/8</strain>
        <tissue evidence="1">Leaf</tissue>
    </source>
</reference>
<feature type="non-terminal residue" evidence="1">
    <location>
        <position position="1"/>
    </location>
</feature>
<comment type="caution">
    <text evidence="1">The sequence shown here is derived from an EMBL/GenBank/DDBJ whole genome shotgun (WGS) entry which is preliminary data.</text>
</comment>
<evidence type="ECO:0000313" key="1">
    <source>
        <dbReference type="EMBL" id="MCI96190.1"/>
    </source>
</evidence>
<dbReference type="AlphaFoldDB" id="A0A392WBS1"/>